<accession>A0ABR9ILS9</accession>
<comment type="caution">
    <text evidence="1">The sequence shown here is derived from an EMBL/GenBank/DDBJ whole genome shotgun (WGS) entry which is preliminary data.</text>
</comment>
<dbReference type="Proteomes" id="UP000620262">
    <property type="component" value="Unassembled WGS sequence"/>
</dbReference>
<evidence type="ECO:0000313" key="2">
    <source>
        <dbReference type="Proteomes" id="UP000620262"/>
    </source>
</evidence>
<sequence>MAEDIAQYWLDRGARFEATAQPMAVPFTVRVPDQAWPLLGKIVLMWTVLDSKLDQLIWMLSLHHELPANAIGSPGDDAFRTKITFLERAVEEKYAARPNVVKEFARLKSKCLNLKAVRDSIAHGQIFSASQLSDEAVVFKHKNSDKTYSLAELAVIVNDIAQYIGRLNEFHEWANWPTQKQRLLQMQAHFRENP</sequence>
<protein>
    <submittedName>
        <fullName evidence="1">Uncharacterized protein</fullName>
    </submittedName>
</protein>
<gene>
    <name evidence="1" type="ORF">H4W29_001302</name>
</gene>
<reference evidence="1 2" key="1">
    <citation type="submission" date="2020-10" db="EMBL/GenBank/DDBJ databases">
        <title>Sequencing the genomes of 1000 actinobacteria strains.</title>
        <authorList>
            <person name="Klenk H.-P."/>
        </authorList>
    </citation>
    <scope>NUCLEOTIDE SEQUENCE [LARGE SCALE GENOMIC DNA]</scope>
    <source>
        <strain evidence="1 2">DSM 7307</strain>
    </source>
</reference>
<name>A0ABR9ILS9_RHIVS</name>
<organism evidence="1 2">
    <name type="scientific">Rhizobium viscosum</name>
    <name type="common">Arthrobacter viscosus</name>
    <dbReference type="NCBI Taxonomy" id="1673"/>
    <lineage>
        <taxon>Bacteria</taxon>
        <taxon>Pseudomonadati</taxon>
        <taxon>Pseudomonadota</taxon>
        <taxon>Alphaproteobacteria</taxon>
        <taxon>Hyphomicrobiales</taxon>
        <taxon>Rhizobiaceae</taxon>
        <taxon>Rhizobium/Agrobacterium group</taxon>
        <taxon>Rhizobium</taxon>
    </lineage>
</organism>
<dbReference type="RefSeq" id="WP_192728197.1">
    <property type="nucleotide sequence ID" value="NZ_BAAAVL010000001.1"/>
</dbReference>
<evidence type="ECO:0000313" key="1">
    <source>
        <dbReference type="EMBL" id="MBE1504121.1"/>
    </source>
</evidence>
<dbReference type="EMBL" id="JADBEC010000001">
    <property type="protein sequence ID" value="MBE1504121.1"/>
    <property type="molecule type" value="Genomic_DNA"/>
</dbReference>
<proteinExistence type="predicted"/>
<keyword evidence="2" id="KW-1185">Reference proteome</keyword>